<dbReference type="Proteomes" id="UP000247810">
    <property type="component" value="Unassembled WGS sequence"/>
</dbReference>
<dbReference type="CDD" id="cd02440">
    <property type="entry name" value="AdoMet_MTases"/>
    <property type="match status" value="1"/>
</dbReference>
<name>A0A319D7A7_9EURO</name>
<organism evidence="1 2">
    <name type="scientific">Aspergillus ellipticus CBS 707.79</name>
    <dbReference type="NCBI Taxonomy" id="1448320"/>
    <lineage>
        <taxon>Eukaryota</taxon>
        <taxon>Fungi</taxon>
        <taxon>Dikarya</taxon>
        <taxon>Ascomycota</taxon>
        <taxon>Pezizomycotina</taxon>
        <taxon>Eurotiomycetes</taxon>
        <taxon>Eurotiomycetidae</taxon>
        <taxon>Eurotiales</taxon>
        <taxon>Aspergillaceae</taxon>
        <taxon>Aspergillus</taxon>
        <taxon>Aspergillus subgen. Circumdati</taxon>
    </lineage>
</organism>
<proteinExistence type="predicted"/>
<dbReference type="VEuPathDB" id="FungiDB:BO71DRAFT_484851"/>
<dbReference type="PANTHER" id="PTHR43591:SF96">
    <property type="entry name" value="PUTATIVE-RELATED"/>
    <property type="match status" value="1"/>
</dbReference>
<dbReference type="OrthoDB" id="417697at2759"/>
<keyword evidence="2" id="KW-1185">Reference proteome</keyword>
<dbReference type="InterPro" id="IPR029063">
    <property type="entry name" value="SAM-dependent_MTases_sf"/>
</dbReference>
<dbReference type="Gene3D" id="3.40.50.150">
    <property type="entry name" value="Vaccinia Virus protein VP39"/>
    <property type="match status" value="1"/>
</dbReference>
<dbReference type="GO" id="GO:0008168">
    <property type="term" value="F:methyltransferase activity"/>
    <property type="evidence" value="ECO:0007669"/>
    <property type="project" value="UniProtKB-KW"/>
</dbReference>
<evidence type="ECO:0000313" key="2">
    <source>
        <dbReference type="Proteomes" id="UP000247810"/>
    </source>
</evidence>
<dbReference type="GO" id="GO:0032259">
    <property type="term" value="P:methylation"/>
    <property type="evidence" value="ECO:0007669"/>
    <property type="project" value="UniProtKB-KW"/>
</dbReference>
<dbReference type="EMBL" id="KZ825899">
    <property type="protein sequence ID" value="PYH93130.1"/>
    <property type="molecule type" value="Genomic_DNA"/>
</dbReference>
<dbReference type="SUPFAM" id="SSF53335">
    <property type="entry name" value="S-adenosyl-L-methionine-dependent methyltransferases"/>
    <property type="match status" value="1"/>
</dbReference>
<sequence>MGDQPASPPASFQLADGHGYALSNNHRASSRLNLQHYLWRESFRFNIHPSIPLPSTHPATIADIATGTALWLLDVSQTHPTSHLHGLDIDLTQAPHPQWLPSNITLQHWDLFTPVPPPLHQKYDLIHIRLLVLVLSGLDPIPVLRRLFSLLNPGGYIQWDELDCINMCVKKVDDSIATPALDELRCVYYANGRHDWALELPELLQRVGFEDMRMEKYGEGPELMHAFGHQHLLTVEEFTEKLPKQGMGVAAERLRRVIDMAQEEMVGGAALSVPRVVVVGRRPVL</sequence>
<reference evidence="1 2" key="1">
    <citation type="submission" date="2018-02" db="EMBL/GenBank/DDBJ databases">
        <title>The genomes of Aspergillus section Nigri reveals drivers in fungal speciation.</title>
        <authorList>
            <consortium name="DOE Joint Genome Institute"/>
            <person name="Vesth T.C."/>
            <person name="Nybo J."/>
            <person name="Theobald S."/>
            <person name="Brandl J."/>
            <person name="Frisvad J.C."/>
            <person name="Nielsen K.F."/>
            <person name="Lyhne E.K."/>
            <person name="Kogle M.E."/>
            <person name="Kuo A."/>
            <person name="Riley R."/>
            <person name="Clum A."/>
            <person name="Nolan M."/>
            <person name="Lipzen A."/>
            <person name="Salamov A."/>
            <person name="Henrissat B."/>
            <person name="Wiebenga A."/>
            <person name="De vries R.P."/>
            <person name="Grigoriev I.V."/>
            <person name="Mortensen U.H."/>
            <person name="Andersen M.R."/>
            <person name="Baker S.E."/>
        </authorList>
    </citation>
    <scope>NUCLEOTIDE SEQUENCE [LARGE SCALE GENOMIC DNA]</scope>
    <source>
        <strain evidence="1 2">CBS 707.79</strain>
    </source>
</reference>
<evidence type="ECO:0000313" key="1">
    <source>
        <dbReference type="EMBL" id="PYH93130.1"/>
    </source>
</evidence>
<accession>A0A319D7A7</accession>
<gene>
    <name evidence="1" type="ORF">BO71DRAFT_484851</name>
</gene>
<protein>
    <submittedName>
        <fullName evidence="1">UMTA methyltransferase family protein</fullName>
    </submittedName>
</protein>
<dbReference type="STRING" id="1448320.A0A319D7A7"/>
<dbReference type="PANTHER" id="PTHR43591">
    <property type="entry name" value="METHYLTRANSFERASE"/>
    <property type="match status" value="1"/>
</dbReference>
<keyword evidence="1" id="KW-0808">Transferase</keyword>
<keyword evidence="1" id="KW-0489">Methyltransferase</keyword>
<dbReference type="AlphaFoldDB" id="A0A319D7A7"/>